<gene>
    <name evidence="11" type="ORF">FEF27_09400</name>
</gene>
<dbReference type="Proteomes" id="UP000306544">
    <property type="component" value="Unassembled WGS sequence"/>
</dbReference>
<dbReference type="OrthoDB" id="9788068at2"/>
<evidence type="ECO:0000256" key="4">
    <source>
        <dbReference type="ARBA" id="ARBA00049366"/>
    </source>
</evidence>
<evidence type="ECO:0000259" key="10">
    <source>
        <dbReference type="Pfam" id="PF17763"/>
    </source>
</evidence>
<keyword evidence="3" id="KW-0378">Hydrolase</keyword>
<dbReference type="EMBL" id="VAWA01000011">
    <property type="protein sequence ID" value="TLP74358.1"/>
    <property type="molecule type" value="Genomic_DNA"/>
</dbReference>
<evidence type="ECO:0000313" key="11">
    <source>
        <dbReference type="EMBL" id="TLP74358.1"/>
    </source>
</evidence>
<dbReference type="SMART" id="SM00870">
    <property type="entry name" value="Asparaginase"/>
    <property type="match status" value="1"/>
</dbReference>
<evidence type="ECO:0000259" key="9">
    <source>
        <dbReference type="Pfam" id="PF00710"/>
    </source>
</evidence>
<evidence type="ECO:0000256" key="6">
    <source>
        <dbReference type="PIRSR" id="PIRSR001220-2"/>
    </source>
</evidence>
<protein>
    <recommendedName>
        <fullName evidence="2">asparaginase</fullName>
        <ecNumber evidence="2">3.5.1.1</ecNumber>
    </recommendedName>
</protein>
<dbReference type="PIRSF" id="PIRSF500176">
    <property type="entry name" value="L_ASNase"/>
    <property type="match status" value="1"/>
</dbReference>
<dbReference type="PANTHER" id="PTHR11707">
    <property type="entry name" value="L-ASPARAGINASE"/>
    <property type="match status" value="1"/>
</dbReference>
<reference evidence="11 12" key="1">
    <citation type="submission" date="2019-05" db="EMBL/GenBank/DDBJ databases">
        <title>Nesterenkonia sp. GY239, isolated from the Southern Atlantic Ocean.</title>
        <authorList>
            <person name="Zhang G."/>
        </authorList>
    </citation>
    <scope>NUCLEOTIDE SEQUENCE [LARGE SCALE GENOMIC DNA]</scope>
    <source>
        <strain evidence="11 12">GY239</strain>
    </source>
</reference>
<feature type="domain" description="L-asparaginase N-terminal" evidence="9">
    <location>
        <begin position="10"/>
        <end position="204"/>
    </location>
</feature>
<name>A0A5R9A6V6_9MICC</name>
<dbReference type="SUPFAM" id="SSF53774">
    <property type="entry name" value="Glutaminase/Asparaginase"/>
    <property type="match status" value="1"/>
</dbReference>
<evidence type="ECO:0000256" key="1">
    <source>
        <dbReference type="ARBA" id="ARBA00010518"/>
    </source>
</evidence>
<feature type="active site" evidence="8">
    <location>
        <position position="100"/>
    </location>
</feature>
<dbReference type="Gene3D" id="3.40.50.40">
    <property type="match status" value="1"/>
</dbReference>
<dbReference type="EC" id="3.5.1.1" evidence="2"/>
<comment type="catalytic activity">
    <reaction evidence="4">
        <text>L-asparagine + H2O = L-aspartate + NH4(+)</text>
        <dbReference type="Rhea" id="RHEA:21016"/>
        <dbReference type="ChEBI" id="CHEBI:15377"/>
        <dbReference type="ChEBI" id="CHEBI:28938"/>
        <dbReference type="ChEBI" id="CHEBI:29991"/>
        <dbReference type="ChEBI" id="CHEBI:58048"/>
        <dbReference type="EC" id="3.5.1.1"/>
    </reaction>
</comment>
<sequence>MTRIEVLLPRIVLLATGGTISSRESAAGGSRASDSAAQLMATLRARSTVDLITEIKIETQDIAVENSFNFTFADLARIEAASRNILRRDDVDGVVITHGTDTMEETLALLALTHDDVRPVVFTGAQRSLDHTDSDGPRNLRDALAVAASPASRSHGVLLVFGEEIHAAIPLRKTHTSLMQPFQSPRGGALGRVVDGKPQYFNEPRKKPALDEIAWNLREPRVEMILSYPGADGALIRSALEAGASGLIVLGTGAGNPGSAMVEAIREAVRAGVVVGLATRTLGGSVAPIYRGGGAIDALEAGAVGLGDLPGTQARVLLALILSAYPRDQARERLEQWVHSAN</sequence>
<dbReference type="PRINTS" id="PR00139">
    <property type="entry name" value="ASNGLNASE"/>
</dbReference>
<comment type="caution">
    <text evidence="11">The sequence shown here is derived from an EMBL/GenBank/DDBJ whole genome shotgun (WGS) entry which is preliminary data.</text>
</comment>
<feature type="active site" description="O-isoaspartyl threonine intermediate" evidence="5">
    <location>
        <position position="19"/>
    </location>
</feature>
<organism evidence="11 12">
    <name type="scientific">Nesterenkonia sphaerica</name>
    <dbReference type="NCBI Taxonomy" id="1804988"/>
    <lineage>
        <taxon>Bacteria</taxon>
        <taxon>Bacillati</taxon>
        <taxon>Actinomycetota</taxon>
        <taxon>Actinomycetes</taxon>
        <taxon>Micrococcales</taxon>
        <taxon>Micrococcaceae</taxon>
        <taxon>Nesterenkonia</taxon>
    </lineage>
</organism>
<evidence type="ECO:0000256" key="8">
    <source>
        <dbReference type="PROSITE-ProRule" id="PRU10100"/>
    </source>
</evidence>
<keyword evidence="12" id="KW-1185">Reference proteome</keyword>
<dbReference type="GO" id="GO:0004067">
    <property type="term" value="F:asparaginase activity"/>
    <property type="evidence" value="ECO:0007669"/>
    <property type="project" value="UniProtKB-UniRule"/>
</dbReference>
<dbReference type="Gene3D" id="3.40.50.1170">
    <property type="entry name" value="L-asparaginase, N-terminal domain"/>
    <property type="match status" value="1"/>
</dbReference>
<dbReference type="InterPro" id="IPR004550">
    <property type="entry name" value="AsnASE_II"/>
</dbReference>
<dbReference type="Pfam" id="PF17763">
    <property type="entry name" value="Asparaginase_C"/>
    <property type="match status" value="1"/>
</dbReference>
<dbReference type="InterPro" id="IPR037152">
    <property type="entry name" value="L-asparaginase_N_sf"/>
</dbReference>
<dbReference type="SFLD" id="SFLDS00057">
    <property type="entry name" value="Glutaminase/Asparaginase"/>
    <property type="match status" value="1"/>
</dbReference>
<evidence type="ECO:0000313" key="12">
    <source>
        <dbReference type="Proteomes" id="UP000306544"/>
    </source>
</evidence>
<evidence type="ECO:0000256" key="2">
    <source>
        <dbReference type="ARBA" id="ARBA00012920"/>
    </source>
</evidence>
<dbReference type="InterPro" id="IPR036152">
    <property type="entry name" value="Asp/glu_Ase-like_sf"/>
</dbReference>
<dbReference type="InterPro" id="IPR040919">
    <property type="entry name" value="Asparaginase_C"/>
</dbReference>
<dbReference type="InterPro" id="IPR020827">
    <property type="entry name" value="Asparaginase/glutaminase_AS1"/>
</dbReference>
<feature type="domain" description="Asparaginase/glutaminase C-terminal" evidence="10">
    <location>
        <begin position="221"/>
        <end position="328"/>
    </location>
</feature>
<comment type="similarity">
    <text evidence="1">Belongs to the asparaginase 1 family.</text>
</comment>
<evidence type="ECO:0000256" key="7">
    <source>
        <dbReference type="PROSITE-ProRule" id="PRU10099"/>
    </source>
</evidence>
<dbReference type="CDD" id="cd08964">
    <property type="entry name" value="L-asparaginase_II"/>
    <property type="match status" value="1"/>
</dbReference>
<dbReference type="Pfam" id="PF00710">
    <property type="entry name" value="Asparaginase"/>
    <property type="match status" value="1"/>
</dbReference>
<proteinExistence type="inferred from homology"/>
<dbReference type="InterPro" id="IPR027475">
    <property type="entry name" value="Asparaginase/glutaminase_AS2"/>
</dbReference>
<dbReference type="FunFam" id="3.40.50.1170:FF:000001">
    <property type="entry name" value="L-asparaginase 2"/>
    <property type="match status" value="1"/>
</dbReference>
<dbReference type="PIRSF" id="PIRSF001220">
    <property type="entry name" value="L-ASNase_gatD"/>
    <property type="match status" value="1"/>
</dbReference>
<accession>A0A5R9A6V6</accession>
<dbReference type="InterPro" id="IPR027473">
    <property type="entry name" value="L-asparaginase_C"/>
</dbReference>
<evidence type="ECO:0000256" key="3">
    <source>
        <dbReference type="ARBA" id="ARBA00022801"/>
    </source>
</evidence>
<dbReference type="AlphaFoldDB" id="A0A5R9A6V6"/>
<dbReference type="PROSITE" id="PS51732">
    <property type="entry name" value="ASN_GLN_ASE_3"/>
    <property type="match status" value="1"/>
</dbReference>
<feature type="active site" evidence="7">
    <location>
        <position position="19"/>
    </location>
</feature>
<dbReference type="GO" id="GO:0006528">
    <property type="term" value="P:asparagine metabolic process"/>
    <property type="evidence" value="ECO:0007669"/>
    <property type="project" value="InterPro"/>
</dbReference>
<feature type="binding site" evidence="6">
    <location>
        <position position="67"/>
    </location>
    <ligand>
        <name>substrate</name>
    </ligand>
</feature>
<dbReference type="PANTHER" id="PTHR11707:SF28">
    <property type="entry name" value="60 KDA LYSOPHOSPHOLIPASE"/>
    <property type="match status" value="1"/>
</dbReference>
<dbReference type="PROSITE" id="PS00917">
    <property type="entry name" value="ASN_GLN_ASE_2"/>
    <property type="match status" value="1"/>
</dbReference>
<dbReference type="InterPro" id="IPR006034">
    <property type="entry name" value="Asparaginase/glutaminase-like"/>
</dbReference>
<evidence type="ECO:0000256" key="5">
    <source>
        <dbReference type="PIRSR" id="PIRSR001220-1"/>
    </source>
</evidence>
<feature type="binding site" evidence="6">
    <location>
        <begin position="100"/>
        <end position="101"/>
    </location>
    <ligand>
        <name>substrate</name>
    </ligand>
</feature>
<dbReference type="InterPro" id="IPR027474">
    <property type="entry name" value="L-asparaginase_N"/>
</dbReference>
<dbReference type="PROSITE" id="PS00144">
    <property type="entry name" value="ASN_GLN_ASE_1"/>
    <property type="match status" value="1"/>
</dbReference>